<protein>
    <submittedName>
        <fullName evidence="2">Uncharacterized protein</fullName>
    </submittedName>
</protein>
<reference evidence="2" key="1">
    <citation type="submission" date="2020-11" db="EMBL/GenBank/DDBJ databases">
        <title>Chlorella ohadii genome sequencing and assembly.</title>
        <authorList>
            <person name="Murik O."/>
            <person name="Treves H."/>
            <person name="Kedem I."/>
            <person name="Shotland Y."/>
            <person name="Kaplan A."/>
        </authorList>
    </citation>
    <scope>NUCLEOTIDE SEQUENCE</scope>
    <source>
        <strain evidence="2">1</strain>
    </source>
</reference>
<evidence type="ECO:0000256" key="1">
    <source>
        <dbReference type="SAM" id="MobiDB-lite"/>
    </source>
</evidence>
<feature type="compositionally biased region" description="Low complexity" evidence="1">
    <location>
        <begin position="9"/>
        <end position="23"/>
    </location>
</feature>
<comment type="caution">
    <text evidence="2">The sequence shown here is derived from an EMBL/GenBank/DDBJ whole genome shotgun (WGS) entry which is preliminary data.</text>
</comment>
<accession>A0AAD5DJN8</accession>
<sequence>MQTSTTTFRAGTAPRAAQRTARAPRAVVCAASLKEAAKGAAAAAASVALVLGGVAPAQAAKPEPSTFEQKLSYEQELLAALRERGAKELPVLTAPPAGEVKEEAKVPALKLSGAEKVVVETPEAVPAPAPAAPATAVAPKAFDPASVPKPAAAPEPEAAKPAPAAVAAKPAPAAAPAANQFGSASDGPAADNKTLLVGGAVAAVAIAAVAASANQGGAEGATAGASSAAAPAAPAAPAAAAGGSKPELDNVAEARAWIAAWRAKQQK</sequence>
<dbReference type="EMBL" id="JADXDR010000114">
    <property type="protein sequence ID" value="KAI7838902.1"/>
    <property type="molecule type" value="Genomic_DNA"/>
</dbReference>
<dbReference type="AlphaFoldDB" id="A0AAD5DJN8"/>
<keyword evidence="3" id="KW-1185">Reference proteome</keyword>
<proteinExistence type="predicted"/>
<feature type="region of interest" description="Disordered" evidence="1">
    <location>
        <begin position="1"/>
        <end position="23"/>
    </location>
</feature>
<gene>
    <name evidence="2" type="ORF">COHA_007335</name>
</gene>
<organism evidence="2 3">
    <name type="scientific">Chlorella ohadii</name>
    <dbReference type="NCBI Taxonomy" id="2649997"/>
    <lineage>
        <taxon>Eukaryota</taxon>
        <taxon>Viridiplantae</taxon>
        <taxon>Chlorophyta</taxon>
        <taxon>core chlorophytes</taxon>
        <taxon>Trebouxiophyceae</taxon>
        <taxon>Chlorellales</taxon>
        <taxon>Chlorellaceae</taxon>
        <taxon>Chlorella clade</taxon>
        <taxon>Chlorella</taxon>
    </lineage>
</organism>
<dbReference type="Proteomes" id="UP001205105">
    <property type="component" value="Unassembled WGS sequence"/>
</dbReference>
<evidence type="ECO:0000313" key="2">
    <source>
        <dbReference type="EMBL" id="KAI7838902.1"/>
    </source>
</evidence>
<name>A0AAD5DJN8_9CHLO</name>
<evidence type="ECO:0000313" key="3">
    <source>
        <dbReference type="Proteomes" id="UP001205105"/>
    </source>
</evidence>
<feature type="region of interest" description="Disordered" evidence="1">
    <location>
        <begin position="143"/>
        <end position="165"/>
    </location>
</feature>